<dbReference type="CDD" id="cd00430">
    <property type="entry name" value="PLPDE_III_AR"/>
    <property type="match status" value="1"/>
</dbReference>
<gene>
    <name evidence="9" type="ORF">EX87_03835</name>
</gene>
<name>A0A0F7BZ10_BRELA</name>
<dbReference type="SMART" id="SM01005">
    <property type="entry name" value="Ala_racemase_C"/>
    <property type="match status" value="1"/>
</dbReference>
<keyword evidence="2 4" id="KW-0663">Pyridoxal phosphate</keyword>
<dbReference type="GO" id="GO:0030632">
    <property type="term" value="P:D-alanine biosynthetic process"/>
    <property type="evidence" value="ECO:0007669"/>
    <property type="project" value="UniProtKB-UniRule"/>
</dbReference>
<feature type="active site" description="Proton acceptor; specific for D-alanine" evidence="4">
    <location>
        <position position="39"/>
    </location>
</feature>
<evidence type="ECO:0000256" key="6">
    <source>
        <dbReference type="PIRSR" id="PIRSR600821-52"/>
    </source>
</evidence>
<evidence type="ECO:0000256" key="3">
    <source>
        <dbReference type="ARBA" id="ARBA00023235"/>
    </source>
</evidence>
<dbReference type="GO" id="GO:0005829">
    <property type="term" value="C:cytosol"/>
    <property type="evidence" value="ECO:0007669"/>
    <property type="project" value="TreeGrafter"/>
</dbReference>
<dbReference type="UniPathway" id="UPA00042">
    <property type="reaction ID" value="UER00497"/>
</dbReference>
<comment type="function">
    <text evidence="4">Catalyzes the interconversion of L-alanine and D-alanine. May also act on other amino acids.</text>
</comment>
<evidence type="ECO:0000256" key="5">
    <source>
        <dbReference type="PIRSR" id="PIRSR600821-50"/>
    </source>
</evidence>
<dbReference type="RefSeq" id="WP_031411573.1">
    <property type="nucleotide sequence ID" value="NZ_CP011074.1"/>
</dbReference>
<comment type="catalytic activity">
    <reaction evidence="4">
        <text>L-alanine = D-alanine</text>
        <dbReference type="Rhea" id="RHEA:20249"/>
        <dbReference type="ChEBI" id="CHEBI:57416"/>
        <dbReference type="ChEBI" id="CHEBI:57972"/>
        <dbReference type="EC" id="5.1.1.1"/>
    </reaction>
</comment>
<evidence type="ECO:0000256" key="1">
    <source>
        <dbReference type="ARBA" id="ARBA00001933"/>
    </source>
</evidence>
<feature type="modified residue" description="N6-(pyridoxal phosphate)lysine" evidence="4 5">
    <location>
        <position position="39"/>
    </location>
</feature>
<organism evidence="9">
    <name type="scientific">Brevibacillus laterosporus</name>
    <name type="common">Bacillus laterosporus</name>
    <dbReference type="NCBI Taxonomy" id="1465"/>
    <lineage>
        <taxon>Bacteria</taxon>
        <taxon>Bacillati</taxon>
        <taxon>Bacillota</taxon>
        <taxon>Bacilli</taxon>
        <taxon>Bacillales</taxon>
        <taxon>Paenibacillaceae</taxon>
        <taxon>Brevibacillus</taxon>
    </lineage>
</organism>
<reference evidence="9" key="1">
    <citation type="submission" date="2015-03" db="EMBL/GenBank/DDBJ databases">
        <title>MIGS Cultured Bacterial/Archaeal sample from Brevibacillus laterosporus.</title>
        <authorList>
            <person name="Zeng D."/>
            <person name="Zhu L."/>
            <person name="Dong G."/>
            <person name="Ye W."/>
            <person name="Ren D."/>
            <person name="Wu L."/>
            <person name="Xu J."/>
            <person name="Li G."/>
            <person name="Guo L."/>
        </authorList>
    </citation>
    <scope>NUCLEOTIDE SEQUENCE</scope>
    <source>
        <strain evidence="9">B9</strain>
    </source>
</reference>
<dbReference type="SUPFAM" id="SSF50621">
    <property type="entry name" value="Alanine racemase C-terminal domain-like"/>
    <property type="match status" value="1"/>
</dbReference>
<protein>
    <recommendedName>
        <fullName evidence="4">Alanine racemase</fullName>
        <ecNumber evidence="4">5.1.1.1</ecNumber>
    </recommendedName>
</protein>
<comment type="cofactor">
    <cofactor evidence="1 4 5">
        <name>pyridoxal 5'-phosphate</name>
        <dbReference type="ChEBI" id="CHEBI:597326"/>
    </cofactor>
</comment>
<evidence type="ECO:0000256" key="7">
    <source>
        <dbReference type="SAM" id="MobiDB-lite"/>
    </source>
</evidence>
<dbReference type="PRINTS" id="PR00992">
    <property type="entry name" value="ALARACEMASE"/>
</dbReference>
<sequence>MDKFYRDTWVEVNLDDIRTNIGTFRQHIPEKTQIMAVVKADAYGHGSVAVAREALAAGATALAVAFLDEGIVLRKAGIKCPILILGYTPLRAVQKAFEWNISCTVFQTNWIKKAEKILSKKQERKKANKHGDNHADKNEDQSKAKNAQDKKDIATQGRKRLSVHINIDTGMGRIGVRTKKALLSVAKGVYKSDVFQWDGIYTHFATADSQDVTYLNQQFERFQDYLEFLKEKGFKLPAIHCCNTAAAMTHPEWGFNYIRLGIGMYGLYPSLYIKSLHILNLKPALQVKTRVSNVKFMQKPFGISYGVTYIASPGEQIITLPIGYGDGFSRLLSNKGSVLLQGKRFSVVGRITMDQCMVSVNKIKAKVGDEVVIYGRSGKEEITLEEVAELIGTINYEIACMLNYRLPRVYTKQNKIVSVRNLLASINPKRRKHMKK</sequence>
<evidence type="ECO:0000256" key="2">
    <source>
        <dbReference type="ARBA" id="ARBA00022898"/>
    </source>
</evidence>
<dbReference type="Pfam" id="PF00842">
    <property type="entry name" value="Ala_racemase_C"/>
    <property type="match status" value="1"/>
</dbReference>
<dbReference type="PANTHER" id="PTHR30511:SF0">
    <property type="entry name" value="ALANINE RACEMASE, CATABOLIC-RELATED"/>
    <property type="match status" value="1"/>
</dbReference>
<dbReference type="InterPro" id="IPR001608">
    <property type="entry name" value="Ala_racemase_N"/>
</dbReference>
<dbReference type="EC" id="5.1.1.1" evidence="4"/>
<keyword evidence="3 4" id="KW-0413">Isomerase</keyword>
<dbReference type="SUPFAM" id="SSF51419">
    <property type="entry name" value="PLP-binding barrel"/>
    <property type="match status" value="2"/>
</dbReference>
<dbReference type="GO" id="GO:0030170">
    <property type="term" value="F:pyridoxal phosphate binding"/>
    <property type="evidence" value="ECO:0007669"/>
    <property type="project" value="UniProtKB-UniRule"/>
</dbReference>
<dbReference type="InterPro" id="IPR000821">
    <property type="entry name" value="Ala_racemase"/>
</dbReference>
<dbReference type="EMBL" id="CP011074">
    <property type="protein sequence ID" value="AKF92888.1"/>
    <property type="molecule type" value="Genomic_DNA"/>
</dbReference>
<feature type="region of interest" description="Disordered" evidence="7">
    <location>
        <begin position="121"/>
        <end position="153"/>
    </location>
</feature>
<dbReference type="PROSITE" id="PS00395">
    <property type="entry name" value="ALANINE_RACEMASE"/>
    <property type="match status" value="1"/>
</dbReference>
<feature type="compositionally biased region" description="Basic and acidic residues" evidence="7">
    <location>
        <begin position="129"/>
        <end position="153"/>
    </location>
</feature>
<evidence type="ECO:0000256" key="4">
    <source>
        <dbReference type="HAMAP-Rule" id="MF_01201"/>
    </source>
</evidence>
<dbReference type="HAMAP" id="MF_01201">
    <property type="entry name" value="Ala_racemase"/>
    <property type="match status" value="1"/>
</dbReference>
<feature type="domain" description="Alanine racemase C-terminal" evidence="8">
    <location>
        <begin position="284"/>
        <end position="411"/>
    </location>
</feature>
<dbReference type="Pfam" id="PF01168">
    <property type="entry name" value="Ala_racemase_N"/>
    <property type="match status" value="2"/>
</dbReference>
<dbReference type="Gene3D" id="3.20.20.10">
    <property type="entry name" value="Alanine racemase"/>
    <property type="match status" value="1"/>
</dbReference>
<dbReference type="AlphaFoldDB" id="A0A0F7BZ10"/>
<dbReference type="InterPro" id="IPR020622">
    <property type="entry name" value="Ala_racemase_pyridoxalP-BS"/>
</dbReference>
<feature type="active site" description="Proton acceptor; specific for L-alanine" evidence="4">
    <location>
        <position position="305"/>
    </location>
</feature>
<dbReference type="InterPro" id="IPR011079">
    <property type="entry name" value="Ala_racemase_C"/>
</dbReference>
<accession>A0A0F7BZ10</accession>
<dbReference type="InterPro" id="IPR009006">
    <property type="entry name" value="Ala_racemase/Decarboxylase_C"/>
</dbReference>
<dbReference type="PANTHER" id="PTHR30511">
    <property type="entry name" value="ALANINE RACEMASE"/>
    <property type="match status" value="1"/>
</dbReference>
<comment type="pathway">
    <text evidence="4">Amino-acid biosynthesis; D-alanine biosynthesis; D-alanine from L-alanine: step 1/1.</text>
</comment>
<comment type="similarity">
    <text evidence="4">Belongs to the alanine racemase family.</text>
</comment>
<feature type="binding site" evidence="4 6">
    <location>
        <position position="173"/>
    </location>
    <ligand>
        <name>substrate</name>
    </ligand>
</feature>
<dbReference type="GO" id="GO:0009252">
    <property type="term" value="P:peptidoglycan biosynthetic process"/>
    <property type="evidence" value="ECO:0007669"/>
    <property type="project" value="TreeGrafter"/>
</dbReference>
<dbReference type="Gene3D" id="2.40.37.10">
    <property type="entry name" value="Lyase, Ornithine Decarboxylase, Chain A, domain 1"/>
    <property type="match status" value="1"/>
</dbReference>
<dbReference type="InterPro" id="IPR029066">
    <property type="entry name" value="PLP-binding_barrel"/>
</dbReference>
<feature type="binding site" evidence="4 6">
    <location>
        <position position="353"/>
    </location>
    <ligand>
        <name>substrate</name>
    </ligand>
</feature>
<dbReference type="GO" id="GO:0008784">
    <property type="term" value="F:alanine racemase activity"/>
    <property type="evidence" value="ECO:0007669"/>
    <property type="project" value="UniProtKB-UniRule"/>
</dbReference>
<dbReference type="NCBIfam" id="TIGR00492">
    <property type="entry name" value="alr"/>
    <property type="match status" value="1"/>
</dbReference>
<evidence type="ECO:0000259" key="8">
    <source>
        <dbReference type="SMART" id="SM01005"/>
    </source>
</evidence>
<evidence type="ECO:0000313" key="9">
    <source>
        <dbReference type="EMBL" id="AKF92888.1"/>
    </source>
</evidence>
<proteinExistence type="inferred from homology"/>